<dbReference type="PANTHER" id="PTHR33840:SF1">
    <property type="entry name" value="TLE1 PHOSPHOLIPASE DOMAIN-CONTAINING PROTEIN"/>
    <property type="match status" value="1"/>
</dbReference>
<feature type="domain" description="T6SS Phospholipase effector Tle1-like catalytic" evidence="2">
    <location>
        <begin position="185"/>
        <end position="339"/>
    </location>
</feature>
<dbReference type="RefSeq" id="WP_170115517.1">
    <property type="nucleotide sequence ID" value="NZ_CP022163.1"/>
</dbReference>
<dbReference type="Proteomes" id="UP000217289">
    <property type="component" value="Chromosome"/>
</dbReference>
<dbReference type="InterPro" id="IPR018712">
    <property type="entry name" value="Tle1-like_cat"/>
</dbReference>
<evidence type="ECO:0000313" key="3">
    <source>
        <dbReference type="EMBL" id="ATB29601.1"/>
    </source>
</evidence>
<accession>A0A250IEN3</accession>
<reference evidence="3 4" key="1">
    <citation type="submission" date="2017-06" db="EMBL/GenBank/DDBJ databases">
        <authorList>
            <person name="Kim H.J."/>
            <person name="Triplett B.A."/>
        </authorList>
    </citation>
    <scope>NUCLEOTIDE SEQUENCE [LARGE SCALE GENOMIC DNA]</scope>
    <source>
        <strain evidence="3 4">DSM 14713</strain>
    </source>
</reference>
<dbReference type="PANTHER" id="PTHR33840">
    <property type="match status" value="1"/>
</dbReference>
<dbReference type="EMBL" id="CP022163">
    <property type="protein sequence ID" value="ATB29601.1"/>
    <property type="molecule type" value="Genomic_DNA"/>
</dbReference>
<gene>
    <name evidence="3" type="ORF">MEBOL_003056</name>
</gene>
<feature type="compositionally biased region" description="Polar residues" evidence="1">
    <location>
        <begin position="36"/>
        <end position="50"/>
    </location>
</feature>
<feature type="domain" description="T6SS Phospholipase effector Tle1-like catalytic" evidence="2">
    <location>
        <begin position="53"/>
        <end position="163"/>
    </location>
</feature>
<evidence type="ECO:0000259" key="2">
    <source>
        <dbReference type="Pfam" id="PF09994"/>
    </source>
</evidence>
<sequence>MSTNSDQKTQVLSSLSKSVTFLNMRTGKTTRALGANGNSAQKSQPSTGTHVSIFFDGTGNNLEADHDTGEHSNVARLFQAHREDPTQGIYRHYVPGIGTYFREIGDPGGERLGNGAGGKGEARLQWAMAKLEKHLAQSDGRQTLHLALFGFSRGATLARAFALRIAQKCQRRGDGVWRLTLGQRTSPIRLYFMGLFDTVASVGTPLSLNNTASVLMSTVSTRAGMMDRNARDLSKLAFGTEPGADPAPGLSTGHWAWANDLHIPEMVEDCLHIVAAHELRNSFPVDSLLQGSEYPANCREMLYPGAHSDVGGGYRTGEGARSRTNGSLLSMIPLRVMRDQAIQAGVPLDSALNGRDFAEDAASKESFELLHQRFSGYMNAVGWGEQPLGTGVLAHMKRYYQWRFHRIARDKKDREARRPTKDEALLREFQAKWKTESKDLSKETAVFQKKYFAQAQRTSELKNSFGAQRRQQLVQKEQFMANAMKNDYLSLKARLDTLPSWDGSFLESLKVYDAQLLEDVRAIQALSKFLGRQKLRPHYQQMLQAYEDEQRGQGLKDQTIIQFFDTYVHDSLAAFAQDSTLPSDPRVIYTGGNNKMKYAVNQPRSQAAPHAALG</sequence>
<protein>
    <recommendedName>
        <fullName evidence="2">T6SS Phospholipase effector Tle1-like catalytic domain-containing protein</fullName>
    </recommendedName>
</protein>
<organism evidence="3 4">
    <name type="scientific">Melittangium boletus DSM 14713</name>
    <dbReference type="NCBI Taxonomy" id="1294270"/>
    <lineage>
        <taxon>Bacteria</taxon>
        <taxon>Pseudomonadati</taxon>
        <taxon>Myxococcota</taxon>
        <taxon>Myxococcia</taxon>
        <taxon>Myxococcales</taxon>
        <taxon>Cystobacterineae</taxon>
        <taxon>Archangiaceae</taxon>
        <taxon>Melittangium</taxon>
    </lineage>
</organism>
<proteinExistence type="predicted"/>
<evidence type="ECO:0000256" key="1">
    <source>
        <dbReference type="SAM" id="MobiDB-lite"/>
    </source>
</evidence>
<feature type="region of interest" description="Disordered" evidence="1">
    <location>
        <begin position="30"/>
        <end position="67"/>
    </location>
</feature>
<name>A0A250IEN3_9BACT</name>
<keyword evidence="4" id="KW-1185">Reference proteome</keyword>
<dbReference type="Pfam" id="PF09994">
    <property type="entry name" value="T6SS_Tle1-like_cat"/>
    <property type="match status" value="2"/>
</dbReference>
<dbReference type="AlphaFoldDB" id="A0A250IEN3"/>
<dbReference type="KEGG" id="mbd:MEBOL_003056"/>
<evidence type="ECO:0000313" key="4">
    <source>
        <dbReference type="Proteomes" id="UP000217289"/>
    </source>
</evidence>